<dbReference type="InterPro" id="IPR014729">
    <property type="entry name" value="Rossmann-like_a/b/a_fold"/>
</dbReference>
<dbReference type="RefSeq" id="WP_131347481.1">
    <property type="nucleotide sequence ID" value="NZ_SJJZ01000006.1"/>
</dbReference>
<dbReference type="AlphaFoldDB" id="A0A4R0GZG8"/>
<protein>
    <recommendedName>
        <fullName evidence="3">Universal stress protein</fullName>
    </recommendedName>
</protein>
<organism evidence="1 2">
    <name type="scientific">Kribbella soli</name>
    <dbReference type="NCBI Taxonomy" id="1124743"/>
    <lineage>
        <taxon>Bacteria</taxon>
        <taxon>Bacillati</taxon>
        <taxon>Actinomycetota</taxon>
        <taxon>Actinomycetes</taxon>
        <taxon>Propionibacteriales</taxon>
        <taxon>Kribbellaceae</taxon>
        <taxon>Kribbella</taxon>
    </lineage>
</organism>
<comment type="caution">
    <text evidence="1">The sequence shown here is derived from an EMBL/GenBank/DDBJ whole genome shotgun (WGS) entry which is preliminary data.</text>
</comment>
<sequence length="173" mass="19085">MYDVLVLAEEEVSAPDAKQIVQLYADATDPVKFHVLIPCENAKAQVEASLTGLAGPDLFGTPSQLYGGPPDDEVRRAGDDAQREVDAHATEALERSVGRLRSYDREAEGIITHRHPVDELVDYIPRVGGREVVVLTRPHVIAQLLHVDWSAQARRHLGVPVLHLLEQHPKDAD</sequence>
<dbReference type="SUPFAM" id="SSF52402">
    <property type="entry name" value="Adenine nucleotide alpha hydrolases-like"/>
    <property type="match status" value="1"/>
</dbReference>
<proteinExistence type="predicted"/>
<dbReference type="OrthoDB" id="3825223at2"/>
<evidence type="ECO:0000313" key="2">
    <source>
        <dbReference type="Proteomes" id="UP000292346"/>
    </source>
</evidence>
<name>A0A4R0GZG8_9ACTN</name>
<evidence type="ECO:0000313" key="1">
    <source>
        <dbReference type="EMBL" id="TCC01590.1"/>
    </source>
</evidence>
<evidence type="ECO:0008006" key="3">
    <source>
        <dbReference type="Google" id="ProtNLM"/>
    </source>
</evidence>
<dbReference type="Gene3D" id="3.40.50.620">
    <property type="entry name" value="HUPs"/>
    <property type="match status" value="1"/>
</dbReference>
<accession>A0A4R0GZG8</accession>
<dbReference type="EMBL" id="SJJZ01000006">
    <property type="protein sequence ID" value="TCC01590.1"/>
    <property type="molecule type" value="Genomic_DNA"/>
</dbReference>
<gene>
    <name evidence="1" type="ORF">E0H45_39500</name>
</gene>
<keyword evidence="2" id="KW-1185">Reference proteome</keyword>
<reference evidence="1 2" key="1">
    <citation type="submission" date="2019-02" db="EMBL/GenBank/DDBJ databases">
        <title>Kribbella capetownensis sp. nov. and Kribbella speibonae sp. nov., isolated from soil.</title>
        <authorList>
            <person name="Curtis S.M."/>
            <person name="Norton I."/>
            <person name="Everest G.J."/>
            <person name="Meyers P.R."/>
        </authorList>
    </citation>
    <scope>NUCLEOTIDE SEQUENCE [LARGE SCALE GENOMIC DNA]</scope>
    <source>
        <strain evidence="1 2">KCTC 29219</strain>
    </source>
</reference>
<dbReference type="Proteomes" id="UP000292346">
    <property type="component" value="Unassembled WGS sequence"/>
</dbReference>